<dbReference type="RefSeq" id="WP_264280376.1">
    <property type="nucleotide sequence ID" value="NZ_CP107006.1"/>
</dbReference>
<proteinExistence type="predicted"/>
<dbReference type="Proteomes" id="UP001162741">
    <property type="component" value="Chromosome"/>
</dbReference>
<keyword evidence="2" id="KW-1185">Reference proteome</keyword>
<name>A0ABY6IXC7_9BACT</name>
<organism evidence="1 2">
    <name type="scientific">Chitinophaga horti</name>
    <dbReference type="NCBI Taxonomy" id="2920382"/>
    <lineage>
        <taxon>Bacteria</taxon>
        <taxon>Pseudomonadati</taxon>
        <taxon>Bacteroidota</taxon>
        <taxon>Chitinophagia</taxon>
        <taxon>Chitinophagales</taxon>
        <taxon>Chitinophagaceae</taxon>
        <taxon>Chitinophaga</taxon>
    </lineage>
</organism>
<evidence type="ECO:0000313" key="1">
    <source>
        <dbReference type="EMBL" id="UYQ92040.1"/>
    </source>
</evidence>
<sequence length="45" mass="5028">MELDKTTYLDLSIFNRDEEFSLLHKLDFTSTSGEGNTCAACSPIL</sequence>
<dbReference type="EMBL" id="CP107006">
    <property type="protein sequence ID" value="UYQ92040.1"/>
    <property type="molecule type" value="Genomic_DNA"/>
</dbReference>
<protein>
    <recommendedName>
        <fullName evidence="3">SapB/AmfS family lantipeptide</fullName>
    </recommendedName>
</protein>
<gene>
    <name evidence="1" type="ORF">MKQ68_18295</name>
</gene>
<reference evidence="1" key="1">
    <citation type="submission" date="2022-10" db="EMBL/GenBank/DDBJ databases">
        <title>Chitinophaga sp. nov., isolated from soil.</title>
        <authorList>
            <person name="Jeon C.O."/>
        </authorList>
    </citation>
    <scope>NUCLEOTIDE SEQUENCE</scope>
    <source>
        <strain evidence="1">R8</strain>
    </source>
</reference>
<evidence type="ECO:0008006" key="3">
    <source>
        <dbReference type="Google" id="ProtNLM"/>
    </source>
</evidence>
<evidence type="ECO:0000313" key="2">
    <source>
        <dbReference type="Proteomes" id="UP001162741"/>
    </source>
</evidence>
<accession>A0ABY6IXC7</accession>